<proteinExistence type="predicted"/>
<dbReference type="Gene3D" id="3.40.50.300">
    <property type="entry name" value="P-loop containing nucleotide triphosphate hydrolases"/>
    <property type="match status" value="1"/>
</dbReference>
<accession>A0ABR9ZNM2</accession>
<sequence>MIRGIAIIGLNGAGKSTLNHALANQIDYLEMDLEDYYFPDQRESRKGALENNIQNYIENIGELPFANPRSKHEVQQSLIEDISAHSKFIISGVTLNWSDEIISRIDIAFWVKTPLDLRLKRIQTREEKRFGGRVLDGGDMFSQQLDFQNLVKKRDIKTVEECAKKLNCPIIEIDGTLSVKHNLEKIMDHLRLYNCE</sequence>
<dbReference type="PANTHER" id="PTHR37816:SF2">
    <property type="entry name" value="DNA TOPOLOGY MODULATION PROTEIN FLAR-RELATED PROTEIN"/>
    <property type="match status" value="1"/>
</dbReference>
<keyword evidence="2" id="KW-1185">Reference proteome</keyword>
<evidence type="ECO:0000313" key="1">
    <source>
        <dbReference type="EMBL" id="MBF4692065.1"/>
    </source>
</evidence>
<dbReference type="InterPro" id="IPR027417">
    <property type="entry name" value="P-loop_NTPase"/>
</dbReference>
<dbReference type="RefSeq" id="WP_194700288.1">
    <property type="nucleotide sequence ID" value="NZ_JADKNH010000001.1"/>
</dbReference>
<reference evidence="1 2" key="1">
    <citation type="submission" date="2020-11" db="EMBL/GenBank/DDBJ databases">
        <title>Fusibacter basophilias sp. nov.</title>
        <authorList>
            <person name="Qiu D."/>
        </authorList>
    </citation>
    <scope>NUCLEOTIDE SEQUENCE [LARGE SCALE GENOMIC DNA]</scope>
    <source>
        <strain evidence="1 2">Q10-2</strain>
    </source>
</reference>
<name>A0ABR9ZNM2_9FIRM</name>
<dbReference type="EMBL" id="JADKNH010000001">
    <property type="protein sequence ID" value="MBF4692065.1"/>
    <property type="molecule type" value="Genomic_DNA"/>
</dbReference>
<comment type="caution">
    <text evidence="1">The sequence shown here is derived from an EMBL/GenBank/DDBJ whole genome shotgun (WGS) entry which is preliminary data.</text>
</comment>
<organism evidence="1 2">
    <name type="scientific">Fusibacter ferrireducens</name>
    <dbReference type="NCBI Taxonomy" id="2785058"/>
    <lineage>
        <taxon>Bacteria</taxon>
        <taxon>Bacillati</taxon>
        <taxon>Bacillota</taxon>
        <taxon>Clostridia</taxon>
        <taxon>Eubacteriales</taxon>
        <taxon>Eubacteriales Family XII. Incertae Sedis</taxon>
        <taxon>Fusibacter</taxon>
    </lineage>
</organism>
<dbReference type="InterPro" id="IPR052922">
    <property type="entry name" value="Cytidylate_Kinase-2"/>
</dbReference>
<protein>
    <submittedName>
        <fullName evidence="1">AAA family ATPase</fullName>
    </submittedName>
</protein>
<evidence type="ECO:0000313" key="2">
    <source>
        <dbReference type="Proteomes" id="UP000614200"/>
    </source>
</evidence>
<dbReference type="SUPFAM" id="SSF52540">
    <property type="entry name" value="P-loop containing nucleoside triphosphate hydrolases"/>
    <property type="match status" value="1"/>
</dbReference>
<gene>
    <name evidence="1" type="ORF">ISU02_02995</name>
</gene>
<dbReference type="Proteomes" id="UP000614200">
    <property type="component" value="Unassembled WGS sequence"/>
</dbReference>
<dbReference type="PANTHER" id="PTHR37816">
    <property type="entry name" value="YALI0E33011P"/>
    <property type="match status" value="1"/>
</dbReference>